<dbReference type="NCBIfam" id="TIGR00045">
    <property type="entry name" value="glycerate kinase"/>
    <property type="match status" value="1"/>
</dbReference>
<dbReference type="InterPro" id="IPR018197">
    <property type="entry name" value="Glycerate_kinase_RE-like"/>
</dbReference>
<evidence type="ECO:0000256" key="1">
    <source>
        <dbReference type="ARBA" id="ARBA00006284"/>
    </source>
</evidence>
<evidence type="ECO:0000313" key="6">
    <source>
        <dbReference type="EMBL" id="PSL52731.1"/>
    </source>
</evidence>
<dbReference type="AlphaFoldDB" id="A0A2P8I2N9"/>
<comment type="caution">
    <text evidence="6">The sequence shown here is derived from an EMBL/GenBank/DDBJ whole genome shotgun (WGS) entry which is preliminary data.</text>
</comment>
<evidence type="ECO:0000256" key="3">
    <source>
        <dbReference type="ARBA" id="ARBA00022777"/>
    </source>
</evidence>
<dbReference type="InterPro" id="IPR018193">
    <property type="entry name" value="Glyc_kinase_flavodox-like_fold"/>
</dbReference>
<name>A0A2P8I2N9_SACCR</name>
<evidence type="ECO:0000256" key="5">
    <source>
        <dbReference type="SAM" id="MobiDB-lite"/>
    </source>
</evidence>
<feature type="region of interest" description="Disordered" evidence="5">
    <location>
        <begin position="344"/>
        <end position="365"/>
    </location>
</feature>
<dbReference type="PANTHER" id="PTHR21599:SF0">
    <property type="entry name" value="GLYCERATE KINASE"/>
    <property type="match status" value="1"/>
</dbReference>
<gene>
    <name evidence="6" type="ORF">B0I31_11118</name>
</gene>
<comment type="similarity">
    <text evidence="1 4">Belongs to the glycerate kinase type-1 family.</text>
</comment>
<dbReference type="GO" id="GO:0008887">
    <property type="term" value="F:glycerate kinase activity"/>
    <property type="evidence" value="ECO:0007669"/>
    <property type="project" value="UniProtKB-UniRule"/>
</dbReference>
<dbReference type="Pfam" id="PF02595">
    <property type="entry name" value="Gly_kinase"/>
    <property type="match status" value="1"/>
</dbReference>
<dbReference type="Proteomes" id="UP000241118">
    <property type="component" value="Unassembled WGS sequence"/>
</dbReference>
<dbReference type="InterPro" id="IPR004381">
    <property type="entry name" value="Glycerate_kinase"/>
</dbReference>
<sequence length="365" mass="36658">MARGLRRRGVDVREHPVADGGEGTVDALLSAGFTAVPVTSTDPLGRPVVARYASRDGVAVVELAEASGLGLIADVPVTPDRAAAASTFGTGRVIAAALDAGHRTIVVGLGGSATTDGGTGLLAGLGARLLDAHGTALDATTSPLPSVHAIDRTDLHPQLGEVELIVACDVDNPLLGPHGAAAVYGPQKGADAALVAALDTDLARWADVLAPAAASLPGAGAAGGSGYALLALGARMRRGIDLVLELTGLADQLPGARLVVTGEGRLDHQTLRGKAPAGVAAAARAASTTVVAATGHCTLDRAELAAAGFADAFALTDLEPDVSHCLTHAEPLLERLGERIATTFTDDDTPHDHPSHPITHSTDHA</sequence>
<dbReference type="Gene3D" id="3.40.50.10350">
    <property type="entry name" value="Glycerate kinase, domain 1"/>
    <property type="match status" value="1"/>
</dbReference>
<evidence type="ECO:0000256" key="2">
    <source>
        <dbReference type="ARBA" id="ARBA00022679"/>
    </source>
</evidence>
<evidence type="ECO:0000256" key="4">
    <source>
        <dbReference type="PIRNR" id="PIRNR006078"/>
    </source>
</evidence>
<keyword evidence="3 4" id="KW-0418">Kinase</keyword>
<keyword evidence="2 4" id="KW-0808">Transferase</keyword>
<dbReference type="PIRSF" id="PIRSF006078">
    <property type="entry name" value="GlxK"/>
    <property type="match status" value="1"/>
</dbReference>
<keyword evidence="7" id="KW-1185">Reference proteome</keyword>
<evidence type="ECO:0000313" key="7">
    <source>
        <dbReference type="Proteomes" id="UP000241118"/>
    </source>
</evidence>
<feature type="compositionally biased region" description="Basic and acidic residues" evidence="5">
    <location>
        <begin position="348"/>
        <end position="365"/>
    </location>
</feature>
<dbReference type="PANTHER" id="PTHR21599">
    <property type="entry name" value="GLYCERATE KINASE"/>
    <property type="match status" value="1"/>
</dbReference>
<reference evidence="6 7" key="1">
    <citation type="submission" date="2018-03" db="EMBL/GenBank/DDBJ databases">
        <title>Genomic Encyclopedia of Type Strains, Phase III (KMG-III): the genomes of soil and plant-associated and newly described type strains.</title>
        <authorList>
            <person name="Whitman W."/>
        </authorList>
    </citation>
    <scope>NUCLEOTIDE SEQUENCE [LARGE SCALE GENOMIC DNA]</scope>
    <source>
        <strain evidence="6 7">CGMCC 4.7097</strain>
    </source>
</reference>
<accession>A0A2P8I2N9</accession>
<proteinExistence type="inferred from homology"/>
<protein>
    <submittedName>
        <fullName evidence="6">Glycerate kinase</fullName>
    </submittedName>
</protein>
<dbReference type="InterPro" id="IPR036129">
    <property type="entry name" value="Glycerate_kinase_sf"/>
</dbReference>
<dbReference type="Gene3D" id="3.90.1510.10">
    <property type="entry name" value="Glycerate kinase, domain 2"/>
    <property type="match status" value="1"/>
</dbReference>
<dbReference type="EMBL" id="PYAX01000011">
    <property type="protein sequence ID" value="PSL52731.1"/>
    <property type="molecule type" value="Genomic_DNA"/>
</dbReference>
<dbReference type="SUPFAM" id="SSF110738">
    <property type="entry name" value="Glycerate kinase I"/>
    <property type="match status" value="1"/>
</dbReference>
<dbReference type="GO" id="GO:0031388">
    <property type="term" value="P:organic acid phosphorylation"/>
    <property type="evidence" value="ECO:0007669"/>
    <property type="project" value="UniProtKB-UniRule"/>
</dbReference>
<organism evidence="6 7">
    <name type="scientific">Saccharothrix carnea</name>
    <dbReference type="NCBI Taxonomy" id="1280637"/>
    <lineage>
        <taxon>Bacteria</taxon>
        <taxon>Bacillati</taxon>
        <taxon>Actinomycetota</taxon>
        <taxon>Actinomycetes</taxon>
        <taxon>Pseudonocardiales</taxon>
        <taxon>Pseudonocardiaceae</taxon>
        <taxon>Saccharothrix</taxon>
    </lineage>
</organism>